<feature type="region of interest" description="Disordered" evidence="4">
    <location>
        <begin position="172"/>
        <end position="215"/>
    </location>
</feature>
<evidence type="ECO:0000256" key="1">
    <source>
        <dbReference type="ARBA" id="ARBA00022741"/>
    </source>
</evidence>
<dbReference type="InterPro" id="IPR014015">
    <property type="entry name" value="Helicase_SF3_DNA-vir"/>
</dbReference>
<dbReference type="EMBL" id="DF238058">
    <property type="protein sequence ID" value="GAQ92722.1"/>
    <property type="molecule type" value="Genomic_DNA"/>
</dbReference>
<dbReference type="OrthoDB" id="2375545at2759"/>
<proteinExistence type="predicted"/>
<dbReference type="GO" id="GO:0016787">
    <property type="term" value="F:hydrolase activity"/>
    <property type="evidence" value="ECO:0007669"/>
    <property type="project" value="UniProtKB-KW"/>
</dbReference>
<keyword evidence="3" id="KW-0067">ATP-binding</keyword>
<organism evidence="6 7">
    <name type="scientific">Klebsormidium nitens</name>
    <name type="common">Green alga</name>
    <name type="synonym">Ulothrix nitens</name>
    <dbReference type="NCBI Taxonomy" id="105231"/>
    <lineage>
        <taxon>Eukaryota</taxon>
        <taxon>Viridiplantae</taxon>
        <taxon>Streptophyta</taxon>
        <taxon>Klebsormidiophyceae</taxon>
        <taxon>Klebsormidiales</taxon>
        <taxon>Klebsormidiaceae</taxon>
        <taxon>Klebsormidium</taxon>
    </lineage>
</organism>
<feature type="domain" description="SF3 helicase" evidence="5">
    <location>
        <begin position="463"/>
        <end position="629"/>
    </location>
</feature>
<sequence length="795" mass="88452">MKRHYLGFKDEPITNFTPVLNDLGQRHFDKPDEDIMAGMPLWQRLIAENGDPPTLRVSTLSGGLHYYFLLGESLNNGLKSGKDFVSVDFDGQLYGIDGRGEGGIAFCPPSTLGDGLAYKWNTAPIRANIKPAPAWVIESINGCAKRAGQMSVAPTLSCRFDDTAMVGGFESEKDEVPDLGTGESGESCIDESSLTPRDAEPAESKIADGKLHPTHDRTMFPANCGAGLSKSELQAHLNLIRRNVTQRYRGMAGIFSAMHLIDGRILAQEKTFQYWTGRRWITDNAFHVQSVFSSHMSRIMSWYANQRASAYKKEIHAQMRASKTWGDVALTPESDLPEWASNPDTDEEKKACAAAWKVVNRTYPLLAKGDLVDLTRGSEVRVCLEFVFNSLQAPEELGALMDIANPFLFACANGVIDTETGVLQAFHPAHLCSRASKAAFRGLPKGGSRFERFHLDSFNGDREVLDWYQLFSGYCMTADTSEHIFLIKHGSGANGKSMTRLAMFKVLGQYAVVMSEDCIIEAGKRSAGAASSHIMALKGARAGDCDESNERARMNEGIVKGLSGSDTTTARELQSRQETFQLSHKAILNTNFRPILENVDYALSRRMAILPMLVTFKPPEQLDLSKPRQKAMDPTLEAYLKSDLGREEGLSWYAEGARKYFELKRTNPNSPPLKRRPRIMVEAGKAYEQDSDIAMRWIMDQLEFEDIEPGARPTWHLALGERLGGAFRAWLREEDLTSSLSATALKKRIVLYADGANRVLEDGRFTDRQIQERGQFKGLAGVRLKPGCEYEETYN</sequence>
<dbReference type="InterPro" id="IPR006500">
    <property type="entry name" value="Helicase_put_C_phage/plasmid"/>
</dbReference>
<evidence type="ECO:0000256" key="2">
    <source>
        <dbReference type="ARBA" id="ARBA00022801"/>
    </source>
</evidence>
<keyword evidence="7" id="KW-1185">Reference proteome</keyword>
<dbReference type="PANTHER" id="PTHR35372">
    <property type="entry name" value="ATP BINDING PROTEIN-RELATED"/>
    <property type="match status" value="1"/>
</dbReference>
<keyword evidence="1" id="KW-0547">Nucleotide-binding</keyword>
<evidence type="ECO:0000256" key="3">
    <source>
        <dbReference type="ARBA" id="ARBA00022840"/>
    </source>
</evidence>
<evidence type="ECO:0000259" key="5">
    <source>
        <dbReference type="PROSITE" id="PS51206"/>
    </source>
</evidence>
<dbReference type="NCBIfam" id="TIGR01613">
    <property type="entry name" value="primase_Cterm"/>
    <property type="match status" value="1"/>
</dbReference>
<evidence type="ECO:0000256" key="4">
    <source>
        <dbReference type="SAM" id="MobiDB-lite"/>
    </source>
</evidence>
<dbReference type="AlphaFoldDB" id="A0A1Y1IRS3"/>
<dbReference type="Proteomes" id="UP000054558">
    <property type="component" value="Unassembled WGS sequence"/>
</dbReference>
<dbReference type="SUPFAM" id="SSF56747">
    <property type="entry name" value="Prim-pol domain"/>
    <property type="match status" value="1"/>
</dbReference>
<dbReference type="GO" id="GO:0005524">
    <property type="term" value="F:ATP binding"/>
    <property type="evidence" value="ECO:0007669"/>
    <property type="project" value="UniProtKB-KW"/>
</dbReference>
<keyword evidence="2" id="KW-0378">Hydrolase</keyword>
<feature type="compositionally biased region" description="Basic and acidic residues" evidence="4">
    <location>
        <begin position="197"/>
        <end position="215"/>
    </location>
</feature>
<dbReference type="InterPro" id="IPR051620">
    <property type="entry name" value="ORF904-like_C"/>
</dbReference>
<dbReference type="PROSITE" id="PS51206">
    <property type="entry name" value="SF3_HELICASE_1"/>
    <property type="match status" value="1"/>
</dbReference>
<dbReference type="InterPro" id="IPR015330">
    <property type="entry name" value="DNA_primase/pol_bifunc_N"/>
</dbReference>
<evidence type="ECO:0000313" key="7">
    <source>
        <dbReference type="Proteomes" id="UP000054558"/>
    </source>
</evidence>
<reference evidence="6 7" key="1">
    <citation type="journal article" date="2014" name="Nat. Commun.">
        <title>Klebsormidium flaccidum genome reveals primary factors for plant terrestrial adaptation.</title>
        <authorList>
            <person name="Hori K."/>
            <person name="Maruyama F."/>
            <person name="Fujisawa T."/>
            <person name="Togashi T."/>
            <person name="Yamamoto N."/>
            <person name="Seo M."/>
            <person name="Sato S."/>
            <person name="Yamada T."/>
            <person name="Mori H."/>
            <person name="Tajima N."/>
            <person name="Moriyama T."/>
            <person name="Ikeuchi M."/>
            <person name="Watanabe M."/>
            <person name="Wada H."/>
            <person name="Kobayashi K."/>
            <person name="Saito M."/>
            <person name="Masuda T."/>
            <person name="Sasaki-Sekimoto Y."/>
            <person name="Mashiguchi K."/>
            <person name="Awai K."/>
            <person name="Shimojima M."/>
            <person name="Masuda S."/>
            <person name="Iwai M."/>
            <person name="Nobusawa T."/>
            <person name="Narise T."/>
            <person name="Kondo S."/>
            <person name="Saito H."/>
            <person name="Sato R."/>
            <person name="Murakawa M."/>
            <person name="Ihara Y."/>
            <person name="Oshima-Yamada Y."/>
            <person name="Ohtaka K."/>
            <person name="Satoh M."/>
            <person name="Sonobe K."/>
            <person name="Ishii M."/>
            <person name="Ohtani R."/>
            <person name="Kanamori-Sato M."/>
            <person name="Honoki R."/>
            <person name="Miyazaki D."/>
            <person name="Mochizuki H."/>
            <person name="Umetsu J."/>
            <person name="Higashi K."/>
            <person name="Shibata D."/>
            <person name="Kamiya Y."/>
            <person name="Sato N."/>
            <person name="Nakamura Y."/>
            <person name="Tabata S."/>
            <person name="Ida S."/>
            <person name="Kurokawa K."/>
            <person name="Ohta H."/>
        </authorList>
    </citation>
    <scope>NUCLEOTIDE SEQUENCE [LARGE SCALE GENOMIC DNA]</scope>
    <source>
        <strain evidence="6 7">NIES-2285</strain>
    </source>
</reference>
<dbReference type="PANTHER" id="PTHR35372:SF2">
    <property type="entry name" value="SF3 HELICASE DOMAIN-CONTAINING PROTEIN"/>
    <property type="match status" value="1"/>
</dbReference>
<dbReference type="Pfam" id="PF09250">
    <property type="entry name" value="Prim-Pol"/>
    <property type="match status" value="1"/>
</dbReference>
<name>A0A1Y1IRS3_KLENI</name>
<protein>
    <recommendedName>
        <fullName evidence="5">SF3 helicase domain-containing protein</fullName>
    </recommendedName>
</protein>
<evidence type="ECO:0000313" key="6">
    <source>
        <dbReference type="EMBL" id="GAQ92722.1"/>
    </source>
</evidence>
<accession>A0A1Y1IRS3</accession>
<gene>
    <name evidence="6" type="ORF">KFL_011090010</name>
</gene>